<gene>
    <name evidence="3" type="ORF">S01H4_20631</name>
</gene>
<protein>
    <recommendedName>
        <fullName evidence="4">Maf-like protein</fullName>
    </recommendedName>
</protein>
<organism evidence="3">
    <name type="scientific">marine sediment metagenome</name>
    <dbReference type="NCBI Taxonomy" id="412755"/>
    <lineage>
        <taxon>unclassified sequences</taxon>
        <taxon>metagenomes</taxon>
        <taxon>ecological metagenomes</taxon>
    </lineage>
</organism>
<evidence type="ECO:0000256" key="2">
    <source>
        <dbReference type="ARBA" id="ARBA00022801"/>
    </source>
</evidence>
<dbReference type="Gene3D" id="3.90.950.10">
    <property type="match status" value="1"/>
</dbReference>
<dbReference type="AlphaFoldDB" id="X1B216"/>
<sequence length="113" mass="12212">VSCKGKPADRQQAIEMLQLLSGSTHQVISAVAVAGDREVVAASVSRVTFRTLTRRECEAYWETGEPQDKAGAYAIQGLAAMFITRLEGSYSGVMGLPLHETTILLNEFGIQVI</sequence>
<dbReference type="InterPro" id="IPR029001">
    <property type="entry name" value="ITPase-like_fam"/>
</dbReference>
<dbReference type="SUPFAM" id="SSF52972">
    <property type="entry name" value="ITPase-like"/>
    <property type="match status" value="1"/>
</dbReference>
<reference evidence="3" key="1">
    <citation type="journal article" date="2014" name="Front. Microbiol.">
        <title>High frequency of phylogenetically diverse reductive dehalogenase-homologous genes in deep subseafloor sedimentary metagenomes.</title>
        <authorList>
            <person name="Kawai M."/>
            <person name="Futagami T."/>
            <person name="Toyoda A."/>
            <person name="Takaki Y."/>
            <person name="Nishi S."/>
            <person name="Hori S."/>
            <person name="Arai W."/>
            <person name="Tsubouchi T."/>
            <person name="Morono Y."/>
            <person name="Uchiyama I."/>
            <person name="Ito T."/>
            <person name="Fujiyama A."/>
            <person name="Inagaki F."/>
            <person name="Takami H."/>
        </authorList>
    </citation>
    <scope>NUCLEOTIDE SEQUENCE</scope>
    <source>
        <strain evidence="3">Expedition CK06-06</strain>
    </source>
</reference>
<dbReference type="PANTHER" id="PTHR43213">
    <property type="entry name" value="BIFUNCTIONAL DTTP/UTP PYROPHOSPHATASE/METHYLTRANSFERASE PROTEIN-RELATED"/>
    <property type="match status" value="1"/>
</dbReference>
<dbReference type="Pfam" id="PF02545">
    <property type="entry name" value="Maf"/>
    <property type="match status" value="1"/>
</dbReference>
<proteinExistence type="predicted"/>
<evidence type="ECO:0000256" key="1">
    <source>
        <dbReference type="ARBA" id="ARBA00001968"/>
    </source>
</evidence>
<name>X1B216_9ZZZZ</name>
<keyword evidence="2" id="KW-0378">Hydrolase</keyword>
<dbReference type="InterPro" id="IPR003697">
    <property type="entry name" value="Maf-like"/>
</dbReference>
<feature type="non-terminal residue" evidence="3">
    <location>
        <position position="1"/>
    </location>
</feature>
<accession>X1B216</accession>
<comment type="cofactor">
    <cofactor evidence="1">
        <name>a divalent metal cation</name>
        <dbReference type="ChEBI" id="CHEBI:60240"/>
    </cofactor>
</comment>
<evidence type="ECO:0000313" key="3">
    <source>
        <dbReference type="EMBL" id="GAG66021.1"/>
    </source>
</evidence>
<dbReference type="EMBL" id="BART01009290">
    <property type="protein sequence ID" value="GAG66021.1"/>
    <property type="molecule type" value="Genomic_DNA"/>
</dbReference>
<evidence type="ECO:0008006" key="4">
    <source>
        <dbReference type="Google" id="ProtNLM"/>
    </source>
</evidence>
<dbReference type="GO" id="GO:0047429">
    <property type="term" value="F:nucleoside triphosphate diphosphatase activity"/>
    <property type="evidence" value="ECO:0007669"/>
    <property type="project" value="InterPro"/>
</dbReference>
<dbReference type="PANTHER" id="PTHR43213:SF5">
    <property type="entry name" value="BIFUNCTIONAL DTTP_UTP PYROPHOSPHATASE_METHYLTRANSFERASE PROTEIN-RELATED"/>
    <property type="match status" value="1"/>
</dbReference>
<comment type="caution">
    <text evidence="3">The sequence shown here is derived from an EMBL/GenBank/DDBJ whole genome shotgun (WGS) entry which is preliminary data.</text>
</comment>